<keyword evidence="4 5" id="KW-0472">Membrane</keyword>
<dbReference type="STRING" id="487685.SAMN04488696_0666"/>
<evidence type="ECO:0000313" key="7">
    <source>
        <dbReference type="EMBL" id="SFM27324.1"/>
    </source>
</evidence>
<dbReference type="OrthoDB" id="44105at2157"/>
<feature type="transmembrane region" description="Helical" evidence="5">
    <location>
        <begin position="106"/>
        <end position="129"/>
    </location>
</feature>
<gene>
    <name evidence="7" type="ORF">SAMN04488696_0666</name>
</gene>
<feature type="transmembrane region" description="Helical" evidence="5">
    <location>
        <begin position="141"/>
        <end position="166"/>
    </location>
</feature>
<evidence type="ECO:0000256" key="4">
    <source>
        <dbReference type="ARBA" id="ARBA00023136"/>
    </source>
</evidence>
<dbReference type="Pfam" id="PF00528">
    <property type="entry name" value="BPD_transp_1"/>
    <property type="match status" value="1"/>
</dbReference>
<dbReference type="InterPro" id="IPR035906">
    <property type="entry name" value="MetI-like_sf"/>
</dbReference>
<dbReference type="Proteomes" id="UP000198535">
    <property type="component" value="Unassembled WGS sequence"/>
</dbReference>
<evidence type="ECO:0000256" key="5">
    <source>
        <dbReference type="RuleBase" id="RU363032"/>
    </source>
</evidence>
<reference evidence="8" key="1">
    <citation type="submission" date="2016-10" db="EMBL/GenBank/DDBJ databases">
        <authorList>
            <person name="Varghese N."/>
            <person name="Submissions S."/>
        </authorList>
    </citation>
    <scope>NUCLEOTIDE SEQUENCE [LARGE SCALE GENOMIC DNA]</scope>
    <source>
        <strain evidence="8">Mob M</strain>
    </source>
</reference>
<name>A0A1I4PI69_9EURY</name>
<feature type="transmembrane region" description="Helical" evidence="5">
    <location>
        <begin position="195"/>
        <end position="218"/>
    </location>
</feature>
<feature type="transmembrane region" description="Helical" evidence="5">
    <location>
        <begin position="298"/>
        <end position="317"/>
    </location>
</feature>
<evidence type="ECO:0000256" key="3">
    <source>
        <dbReference type="ARBA" id="ARBA00022989"/>
    </source>
</evidence>
<dbReference type="SUPFAM" id="SSF161098">
    <property type="entry name" value="MetI-like"/>
    <property type="match status" value="1"/>
</dbReference>
<dbReference type="EMBL" id="FOUJ01000001">
    <property type="protein sequence ID" value="SFM27324.1"/>
    <property type="molecule type" value="Genomic_DNA"/>
</dbReference>
<dbReference type="PANTHER" id="PTHR43376">
    <property type="entry name" value="OLIGOPEPTIDE TRANSPORT SYSTEM PERMEASE PROTEIN"/>
    <property type="match status" value="1"/>
</dbReference>
<keyword evidence="2 5" id="KW-0812">Transmembrane</keyword>
<feature type="transmembrane region" description="Helical" evidence="5">
    <location>
        <begin position="248"/>
        <end position="278"/>
    </location>
</feature>
<dbReference type="AlphaFoldDB" id="A0A1I4PI69"/>
<dbReference type="Gene3D" id="1.10.3720.10">
    <property type="entry name" value="MetI-like"/>
    <property type="match status" value="1"/>
</dbReference>
<sequence>MDRKRSGHIISRGLEYAITFFLILAINFFLPRVMPGGPLLSITGSQGSDLPVVIDEEMKYKLMDYYHLNDPLHIQFIHYISDAFHFDLGHSIFYNVPVVDILIGRLPWTILLMGTALLLSTTFGIMTGLESAWRRGGKLDHALLVIMPFFRSIPAFFLGAIMIFVFGYKTGWFPTSGAITPYMDYAGPIDHAMDILSHLTLPMLCLTAFEMPGTYLLVRNVCVQQLGKPYVLMAESRGLKERTIKKHILINSIVPVINQIAAMLGFMVAGAVFIETVFSYPGMGMLVYNSFIERDYPVLQGAFIFMSLVVLACNYAADIACSFIDGRAGQE</sequence>
<evidence type="ECO:0000256" key="1">
    <source>
        <dbReference type="ARBA" id="ARBA00004141"/>
    </source>
</evidence>
<keyword evidence="5" id="KW-0813">Transport</keyword>
<dbReference type="GO" id="GO:0055085">
    <property type="term" value="P:transmembrane transport"/>
    <property type="evidence" value="ECO:0007669"/>
    <property type="project" value="InterPro"/>
</dbReference>
<dbReference type="InterPro" id="IPR000515">
    <property type="entry name" value="MetI-like"/>
</dbReference>
<dbReference type="GO" id="GO:0005886">
    <property type="term" value="C:plasma membrane"/>
    <property type="evidence" value="ECO:0007669"/>
    <property type="project" value="UniProtKB-SubCell"/>
</dbReference>
<keyword evidence="3 5" id="KW-1133">Transmembrane helix</keyword>
<proteinExistence type="inferred from homology"/>
<feature type="transmembrane region" description="Helical" evidence="5">
    <location>
        <begin position="12"/>
        <end position="30"/>
    </location>
</feature>
<comment type="subcellular location">
    <subcellularLocation>
        <location evidence="5">Cell membrane</location>
        <topology evidence="5">Multi-pass membrane protein</topology>
    </subcellularLocation>
    <subcellularLocation>
        <location evidence="1">Membrane</location>
        <topology evidence="1">Multi-pass membrane protein</topology>
    </subcellularLocation>
</comment>
<comment type="similarity">
    <text evidence="5">Belongs to the binding-protein-dependent transport system permease family.</text>
</comment>
<organism evidence="7 8">
    <name type="scientific">Methanolobus profundi</name>
    <dbReference type="NCBI Taxonomy" id="487685"/>
    <lineage>
        <taxon>Archaea</taxon>
        <taxon>Methanobacteriati</taxon>
        <taxon>Methanobacteriota</taxon>
        <taxon>Stenosarchaea group</taxon>
        <taxon>Methanomicrobia</taxon>
        <taxon>Methanosarcinales</taxon>
        <taxon>Methanosarcinaceae</taxon>
        <taxon>Methanolobus</taxon>
    </lineage>
</organism>
<keyword evidence="8" id="KW-1185">Reference proteome</keyword>
<dbReference type="RefSeq" id="WP_091933110.1">
    <property type="nucleotide sequence ID" value="NZ_FOUJ01000001.1"/>
</dbReference>
<protein>
    <submittedName>
        <fullName evidence="7">Peptide/nickel transport system permease protein</fullName>
    </submittedName>
</protein>
<dbReference type="PANTHER" id="PTHR43376:SF1">
    <property type="entry name" value="OLIGOPEPTIDE TRANSPORT SYSTEM PERMEASE PROTEIN"/>
    <property type="match status" value="1"/>
</dbReference>
<accession>A0A1I4PI69</accession>
<evidence type="ECO:0000259" key="6">
    <source>
        <dbReference type="PROSITE" id="PS50928"/>
    </source>
</evidence>
<evidence type="ECO:0000313" key="8">
    <source>
        <dbReference type="Proteomes" id="UP000198535"/>
    </source>
</evidence>
<dbReference type="PROSITE" id="PS50928">
    <property type="entry name" value="ABC_TM1"/>
    <property type="match status" value="1"/>
</dbReference>
<evidence type="ECO:0000256" key="2">
    <source>
        <dbReference type="ARBA" id="ARBA00022692"/>
    </source>
</evidence>
<feature type="domain" description="ABC transmembrane type-1" evidence="6">
    <location>
        <begin position="106"/>
        <end position="317"/>
    </location>
</feature>